<accession>A0A8M1KIC7</accession>
<keyword evidence="4" id="KW-1185">Reference proteome</keyword>
<feature type="region of interest" description="Disordered" evidence="1">
    <location>
        <begin position="597"/>
        <end position="629"/>
    </location>
</feature>
<feature type="compositionally biased region" description="Polar residues" evidence="1">
    <location>
        <begin position="487"/>
        <end position="499"/>
    </location>
</feature>
<feature type="region of interest" description="Disordered" evidence="1">
    <location>
        <begin position="744"/>
        <end position="788"/>
    </location>
</feature>
<dbReference type="Proteomes" id="UP000515152">
    <property type="component" value="Unplaced"/>
</dbReference>
<dbReference type="PANTHER" id="PTHR38653">
    <property type="entry name" value="GENE 572-RELATED"/>
    <property type="match status" value="1"/>
</dbReference>
<feature type="region of interest" description="Disordered" evidence="1">
    <location>
        <begin position="701"/>
        <end position="730"/>
    </location>
</feature>
<evidence type="ECO:0000256" key="1">
    <source>
        <dbReference type="SAM" id="MobiDB-lite"/>
    </source>
</evidence>
<dbReference type="InterPro" id="IPR049521">
    <property type="entry name" value="CIROZ_b"/>
</dbReference>
<name>A0A8M1KIC7_CLUHA</name>
<dbReference type="GeneID" id="122130837"/>
<dbReference type="AlphaFoldDB" id="A0A8M1KIC7"/>
<dbReference type="PANTHER" id="PTHR38653:SF1">
    <property type="entry name" value="GENE 572-RELATED"/>
    <property type="match status" value="1"/>
</dbReference>
<protein>
    <submittedName>
        <fullName evidence="5">Uncharacterized protein C1orf127 homolog isoform X1</fullName>
    </submittedName>
</protein>
<keyword evidence="2" id="KW-0732">Signal</keyword>
<proteinExistence type="predicted"/>
<dbReference type="InterPro" id="IPR027956">
    <property type="entry name" value="CIROZ"/>
</dbReference>
<feature type="compositionally biased region" description="Polar residues" evidence="1">
    <location>
        <begin position="762"/>
        <end position="779"/>
    </location>
</feature>
<feature type="region of interest" description="Disordered" evidence="1">
    <location>
        <begin position="463"/>
        <end position="499"/>
    </location>
</feature>
<evidence type="ECO:0000259" key="3">
    <source>
        <dbReference type="Pfam" id="PF15094"/>
    </source>
</evidence>
<evidence type="ECO:0000313" key="5">
    <source>
        <dbReference type="RefSeq" id="XP_042561564.1"/>
    </source>
</evidence>
<sequence>MLYSFSSFRLFVLAVSGYPLSPQKNDWIAESPVAVSEGDVECFSEYMELWVHRARIEGLRLWLSGRMRIQVSLASLELLNQQLSACGFALHKDLDKNYIFRVMYSGCFVQLQHGSYVIELNLLKRIQRFGGRSHHYVMKCPTLTSPPNREHIQCDPDVIQVTRQVPLDSWNKELEWSLALRGNLVVAVEDASLIRVNVELRQSNITVQGRRREILRPVLVMETKGDFLPLKLVSGHYAYSMEATCPDVSRSVTEMTVLHIFKRRMGLTKRGGYENETLSISSVAVNQTDKFTWSENSEFVQLVIPTSVIQHNKSCTGGVGEELLQPFFRVDVVLSFKETNHKMHWTMENTLPCMRSSSPSFLEPQRSSTLESPLPVFPTQSLFIVDLHSKPLTPAPSFTETLLKEVPSLTTAPGQTIATSAMSVTSQFHLNQEPASTIAAKRTENQSFDVKSGTTLKTSQAFTSKQQPNTNVTVVSSSPVGAENTDKAQTMNQTSAGTGQTLDKTLSQQYDPQVPSSTMIHQSLQEFSASEEQAGHFEVVLTTPAITVKRNIAVTSRTTHNKTTAFTDTSSLEYMQKTHGPRYTLQMDEQSSNILSAHTNPVNQEPDKSISKSPQTITEASTSEEAPTNAFRYVSQPVIIGATQRQHETMMSSAQTTDPTRKSITDLLSTLQFQSSTVSHQSTQVFPSSAFTTEKVQTSEAVSPTLASHTPQTELRKGTSSTASPHVPGTYLPNITKLILQVTAPSDQSTTPTRPPAEQLHPDSSTPESPKTLVPSHSSVTREPDVRPTDISEILHTSTLAGNTAPLNTDTQYDRIVEKERSTVPPFSQLTTLDRSMHHRSEMTTEGLLYGNTGQAKDTNTMGTQQWTSPVEHQSLTSPQVYYTRRPALTAVQLSDDQSSGKTTSTSTVISKAFVSEQVPSSKAPVTHHQPYVLQTKTMDSSQTQATSAPAQTPNMTWSSHSLQVTNHSSSANIPKPQRWALSTPSQPEEKEVLIETVPTAPSNLTAQAEISINARASSTVPLLSPQPLKGNVTDKPAVANNLTAVTEKPVAHINISVPISQFHP</sequence>
<dbReference type="OrthoDB" id="8946479at2759"/>
<feature type="chain" id="PRO_5035432625" evidence="2">
    <location>
        <begin position="18"/>
        <end position="1065"/>
    </location>
</feature>
<evidence type="ECO:0000256" key="2">
    <source>
        <dbReference type="SAM" id="SignalP"/>
    </source>
</evidence>
<dbReference type="KEGG" id="char:122130837"/>
<feature type="compositionally biased region" description="Low complexity" evidence="1">
    <location>
        <begin position="468"/>
        <end position="480"/>
    </location>
</feature>
<organism evidence="4 5">
    <name type="scientific">Clupea harengus</name>
    <name type="common">Atlantic herring</name>
    <dbReference type="NCBI Taxonomy" id="7950"/>
    <lineage>
        <taxon>Eukaryota</taxon>
        <taxon>Metazoa</taxon>
        <taxon>Chordata</taxon>
        <taxon>Craniata</taxon>
        <taxon>Vertebrata</taxon>
        <taxon>Euteleostomi</taxon>
        <taxon>Actinopterygii</taxon>
        <taxon>Neopterygii</taxon>
        <taxon>Teleostei</taxon>
        <taxon>Clupei</taxon>
        <taxon>Clupeiformes</taxon>
        <taxon>Clupeoidei</taxon>
        <taxon>Clupeidae</taxon>
        <taxon>Clupea</taxon>
    </lineage>
</organism>
<feature type="compositionally biased region" description="Polar residues" evidence="1">
    <location>
        <begin position="701"/>
        <end position="724"/>
    </location>
</feature>
<reference evidence="5" key="1">
    <citation type="submission" date="2025-08" db="UniProtKB">
        <authorList>
            <consortium name="RefSeq"/>
        </authorList>
    </citation>
    <scope>IDENTIFICATION</scope>
</reference>
<feature type="domain" description="CIROZ beta" evidence="3">
    <location>
        <begin position="255"/>
        <end position="353"/>
    </location>
</feature>
<dbReference type="RefSeq" id="XP_042561564.1">
    <property type="nucleotide sequence ID" value="XM_042705630.1"/>
</dbReference>
<gene>
    <name evidence="5" type="primary">cunh1orf127</name>
</gene>
<dbReference type="Pfam" id="PF15094">
    <property type="entry name" value="DUF4556"/>
    <property type="match status" value="1"/>
</dbReference>
<dbReference type="CTD" id="148345"/>
<evidence type="ECO:0000313" key="4">
    <source>
        <dbReference type="Proteomes" id="UP000515152"/>
    </source>
</evidence>
<feature type="signal peptide" evidence="2">
    <location>
        <begin position="1"/>
        <end position="17"/>
    </location>
</feature>
<feature type="compositionally biased region" description="Polar residues" evidence="1">
    <location>
        <begin position="611"/>
        <end position="626"/>
    </location>
</feature>